<dbReference type="SMART" id="SM00898">
    <property type="entry name" value="Fapy_DNA_glyco"/>
    <property type="match status" value="1"/>
</dbReference>
<accession>A0A831W6V7</accession>
<feature type="domain" description="Formamidopyrimidine-DNA glycosylase catalytic" evidence="1">
    <location>
        <begin position="2"/>
        <end position="78"/>
    </location>
</feature>
<dbReference type="EMBL" id="DRKP01000057">
    <property type="protein sequence ID" value="HEB95766.1"/>
    <property type="molecule type" value="Genomic_DNA"/>
</dbReference>
<dbReference type="PANTHER" id="PTHR42697">
    <property type="entry name" value="ENDONUCLEASE 8"/>
    <property type="match status" value="1"/>
</dbReference>
<protein>
    <submittedName>
        <fullName evidence="2">Endonuclease VIII</fullName>
    </submittedName>
</protein>
<comment type="caution">
    <text evidence="2">The sequence shown here is derived from an EMBL/GenBank/DDBJ whole genome shotgun (WGS) entry which is preliminary data.</text>
</comment>
<evidence type="ECO:0000259" key="1">
    <source>
        <dbReference type="PROSITE" id="PS51068"/>
    </source>
</evidence>
<dbReference type="Proteomes" id="UP000886251">
    <property type="component" value="Unassembled WGS sequence"/>
</dbReference>
<organism evidence="2">
    <name type="scientific">Sedimenticola thiotaurini</name>
    <dbReference type="NCBI Taxonomy" id="1543721"/>
    <lineage>
        <taxon>Bacteria</taxon>
        <taxon>Pseudomonadati</taxon>
        <taxon>Pseudomonadota</taxon>
        <taxon>Gammaproteobacteria</taxon>
        <taxon>Chromatiales</taxon>
        <taxon>Sedimenticolaceae</taxon>
        <taxon>Sedimenticola</taxon>
    </lineage>
</organism>
<dbReference type="GO" id="GO:0008270">
    <property type="term" value="F:zinc ion binding"/>
    <property type="evidence" value="ECO:0007669"/>
    <property type="project" value="InterPro"/>
</dbReference>
<keyword evidence="2" id="KW-0540">Nuclease</keyword>
<evidence type="ECO:0000313" key="2">
    <source>
        <dbReference type="EMBL" id="HEB95766.1"/>
    </source>
</evidence>
<sequence length="78" mass="8790">MPEGPEIRRAADRIARGIVGRRADLVWFGLEPLKRFEAQLSGALVTGVDTRGKAMLTRFGNGLTIYSHNQLYGRWYLV</sequence>
<name>A0A831W6V7_9GAMM</name>
<feature type="non-terminal residue" evidence="2">
    <location>
        <position position="78"/>
    </location>
</feature>
<dbReference type="InterPro" id="IPR035937">
    <property type="entry name" value="FPG_N"/>
</dbReference>
<dbReference type="PANTHER" id="PTHR42697:SF1">
    <property type="entry name" value="ENDONUCLEASE 8"/>
    <property type="match status" value="1"/>
</dbReference>
<dbReference type="GO" id="GO:0003906">
    <property type="term" value="F:DNA-(apurinic or apyrimidinic site) endonuclease activity"/>
    <property type="evidence" value="ECO:0007669"/>
    <property type="project" value="InterPro"/>
</dbReference>
<dbReference type="GO" id="GO:0000703">
    <property type="term" value="F:oxidized pyrimidine nucleobase lesion DNA N-glycosylase activity"/>
    <property type="evidence" value="ECO:0007669"/>
    <property type="project" value="TreeGrafter"/>
</dbReference>
<reference evidence="2" key="1">
    <citation type="journal article" date="2020" name="mSystems">
        <title>Genome- and Community-Level Interaction Insights into Carbon Utilization and Element Cycling Functions of Hydrothermarchaeota in Hydrothermal Sediment.</title>
        <authorList>
            <person name="Zhou Z."/>
            <person name="Liu Y."/>
            <person name="Xu W."/>
            <person name="Pan J."/>
            <person name="Luo Z.H."/>
            <person name="Li M."/>
        </authorList>
    </citation>
    <scope>NUCLEOTIDE SEQUENCE [LARGE SCALE GENOMIC DNA]</scope>
    <source>
        <strain evidence="2">HyVt-443</strain>
    </source>
</reference>
<dbReference type="GO" id="GO:0006284">
    <property type="term" value="P:base-excision repair"/>
    <property type="evidence" value="ECO:0007669"/>
    <property type="project" value="InterPro"/>
</dbReference>
<gene>
    <name evidence="2" type="ORF">ENI96_04965</name>
</gene>
<proteinExistence type="predicted"/>
<dbReference type="SUPFAM" id="SSF81624">
    <property type="entry name" value="N-terminal domain of MutM-like DNA repair proteins"/>
    <property type="match status" value="1"/>
</dbReference>
<keyword evidence="2" id="KW-0255">Endonuclease</keyword>
<dbReference type="Pfam" id="PF01149">
    <property type="entry name" value="Fapy_DNA_glyco"/>
    <property type="match status" value="1"/>
</dbReference>
<dbReference type="InterPro" id="IPR012319">
    <property type="entry name" value="FPG_cat"/>
</dbReference>
<dbReference type="AlphaFoldDB" id="A0A831W6V7"/>
<dbReference type="Gene3D" id="3.20.190.10">
    <property type="entry name" value="MutM-like, N-terminal"/>
    <property type="match status" value="1"/>
</dbReference>
<keyword evidence="2" id="KW-0378">Hydrolase</keyword>
<dbReference type="PROSITE" id="PS51068">
    <property type="entry name" value="FPG_CAT"/>
    <property type="match status" value="1"/>
</dbReference>